<accession>A0AAD8AFI9</accession>
<dbReference type="Proteomes" id="UP001233999">
    <property type="component" value="Unassembled WGS sequence"/>
</dbReference>
<dbReference type="SMART" id="SM00214">
    <property type="entry name" value="VWC"/>
    <property type="match status" value="2"/>
</dbReference>
<feature type="compositionally biased region" description="Pro residues" evidence="4">
    <location>
        <begin position="788"/>
        <end position="798"/>
    </location>
</feature>
<feature type="region of interest" description="Disordered" evidence="4">
    <location>
        <begin position="636"/>
        <end position="665"/>
    </location>
</feature>
<name>A0AAD8AFI9_DIPPU</name>
<keyword evidence="7" id="KW-1185">Reference proteome</keyword>
<evidence type="ECO:0000256" key="1">
    <source>
        <dbReference type="ARBA" id="ARBA00004613"/>
    </source>
</evidence>
<dbReference type="PANTHER" id="PTHR46698:SF3">
    <property type="entry name" value="TENECTIN ISOFORM 1-RELATED"/>
    <property type="match status" value="1"/>
</dbReference>
<gene>
    <name evidence="6" type="ORF">L9F63_011388</name>
</gene>
<reference evidence="6" key="2">
    <citation type="submission" date="2023-05" db="EMBL/GenBank/DDBJ databases">
        <authorList>
            <person name="Fouks B."/>
        </authorList>
    </citation>
    <scope>NUCLEOTIDE SEQUENCE</scope>
    <source>
        <strain evidence="6">Stay&amp;Tobe</strain>
        <tissue evidence="6">Testes</tissue>
    </source>
</reference>
<dbReference type="InterPro" id="IPR052424">
    <property type="entry name" value="Kielin_Chordin-BMP_Reg"/>
</dbReference>
<dbReference type="AlphaFoldDB" id="A0AAD8AFI9"/>
<reference evidence="6" key="1">
    <citation type="journal article" date="2023" name="IScience">
        <title>Live-bearing cockroach genome reveals convergent evolutionary mechanisms linked to viviparity in insects and beyond.</title>
        <authorList>
            <person name="Fouks B."/>
            <person name="Harrison M.C."/>
            <person name="Mikhailova A.A."/>
            <person name="Marchal E."/>
            <person name="English S."/>
            <person name="Carruthers M."/>
            <person name="Jennings E.C."/>
            <person name="Chiamaka E.L."/>
            <person name="Frigard R.A."/>
            <person name="Pippel M."/>
            <person name="Attardo G.M."/>
            <person name="Benoit J.B."/>
            <person name="Bornberg-Bauer E."/>
            <person name="Tobe S.S."/>
        </authorList>
    </citation>
    <scope>NUCLEOTIDE SEQUENCE</scope>
    <source>
        <strain evidence="6">Stay&amp;Tobe</strain>
    </source>
</reference>
<evidence type="ECO:0000256" key="3">
    <source>
        <dbReference type="ARBA" id="ARBA00022729"/>
    </source>
</evidence>
<feature type="domain" description="VWFC" evidence="5">
    <location>
        <begin position="497"/>
        <end position="560"/>
    </location>
</feature>
<evidence type="ECO:0000256" key="4">
    <source>
        <dbReference type="SAM" id="MobiDB-lite"/>
    </source>
</evidence>
<feature type="region of interest" description="Disordered" evidence="4">
    <location>
        <begin position="772"/>
        <end position="804"/>
    </location>
</feature>
<dbReference type="SUPFAM" id="SSF57603">
    <property type="entry name" value="FnI-like domain"/>
    <property type="match status" value="3"/>
</dbReference>
<dbReference type="InterPro" id="IPR001007">
    <property type="entry name" value="VWF_dom"/>
</dbReference>
<keyword evidence="3" id="KW-0732">Signal</keyword>
<feature type="compositionally biased region" description="Low complexity" evidence="4">
    <location>
        <begin position="638"/>
        <end position="665"/>
    </location>
</feature>
<evidence type="ECO:0000259" key="5">
    <source>
        <dbReference type="PROSITE" id="PS50184"/>
    </source>
</evidence>
<comment type="subcellular location">
    <subcellularLocation>
        <location evidence="1">Secreted</location>
    </subcellularLocation>
</comment>
<protein>
    <recommendedName>
        <fullName evidence="5">VWFC domain-containing protein</fullName>
    </recommendedName>
</protein>
<evidence type="ECO:0000313" key="7">
    <source>
        <dbReference type="Proteomes" id="UP001233999"/>
    </source>
</evidence>
<organism evidence="6 7">
    <name type="scientific">Diploptera punctata</name>
    <name type="common">Pacific beetle cockroach</name>
    <dbReference type="NCBI Taxonomy" id="6984"/>
    <lineage>
        <taxon>Eukaryota</taxon>
        <taxon>Metazoa</taxon>
        <taxon>Ecdysozoa</taxon>
        <taxon>Arthropoda</taxon>
        <taxon>Hexapoda</taxon>
        <taxon>Insecta</taxon>
        <taxon>Pterygota</taxon>
        <taxon>Neoptera</taxon>
        <taxon>Polyneoptera</taxon>
        <taxon>Dictyoptera</taxon>
        <taxon>Blattodea</taxon>
        <taxon>Blaberoidea</taxon>
        <taxon>Blaberidae</taxon>
        <taxon>Diplopterinae</taxon>
        <taxon>Diploptera</taxon>
    </lineage>
</organism>
<evidence type="ECO:0000313" key="6">
    <source>
        <dbReference type="EMBL" id="KAJ9597780.1"/>
    </source>
</evidence>
<sequence>YYEENNKEDAQSDVTLQEPGVNEERGCVLNGTVYGEGSAMHTSELCNYCFCIRGQQQCVQPRCVLPLGGCKPIYSSLSCCPTHYNCSIPVKDLVSRCITRAHTRDKRENPQRSTEQMRKFRLNRCEVNGQIYSEGQMIQQVVRSGCDNCFCLKGKIQCIELECAPPLQGCIPVVTPGKCCPDSYNCNAVDELEGTQDIFPRLSLGKLKIKQRIVLKHVQEQININIERTSVRSLTAPLNHHQHQVIGEGRSNNDITTMTTTEPTTTETTTVTITTAQQTTPETTTGTEETTVTTETTTVVQQTTVEITSETTEESMEEAIPWTIQTETTFMTSMPTTMIIPHDINVANITMHRNVTIVEKEENNTAINGSLPPLRAIPPEIEAILNITHKKDNDYEYDYNEPSLPPSLPNLRIIPFVAADAVPEDHDNVDRVTVYPTQDKLRATDNPPVYYKVSHPNRFSPPIETEGGFVPREPILDGPFYESKYEVPYHTTGPDDEHCRPFGSEYRHGEIISEPSACMMCMCYYGEVLCHETKCPHVKTGCRRLKDKEHGLCCGRVICDDAESPTVVLDRIDVTPNPLQTLQQPPPLLLGGIVPPITVADGVVTPDPFRDVIRTEPAPDLPSLIEDMRPYILERHTTASTTTKPPTTTSKTTPSSPTTVTTTTTKTTTTTMITTTTTEGQVSPATPPVESLEEKIINDGDAVDELEKDETEDGISGLSFDSVLQYLFSEGETTKAPLKTTTTAQTSEVSRSTIEVTTQKVAPEMNITKVHDNVTTDNSIGPTTSSKEPPPGRPPNLEPLPTTTDAAGLGVLKLAGCNIYGRMYRVGRIISELSGPCLECMCTEVGVQCRPLDC</sequence>
<dbReference type="PROSITE" id="PS50184">
    <property type="entry name" value="VWFC_2"/>
    <property type="match status" value="1"/>
</dbReference>
<feature type="compositionally biased region" description="Polar residues" evidence="4">
    <location>
        <begin position="775"/>
        <end position="787"/>
    </location>
</feature>
<feature type="non-terminal residue" evidence="6">
    <location>
        <position position="854"/>
    </location>
</feature>
<keyword evidence="2" id="KW-0964">Secreted</keyword>
<evidence type="ECO:0000256" key="2">
    <source>
        <dbReference type="ARBA" id="ARBA00022525"/>
    </source>
</evidence>
<proteinExistence type="predicted"/>
<dbReference type="GO" id="GO:0005576">
    <property type="term" value="C:extracellular region"/>
    <property type="evidence" value="ECO:0007669"/>
    <property type="project" value="UniProtKB-SubCell"/>
</dbReference>
<dbReference type="PANTHER" id="PTHR46698">
    <property type="entry name" value="CROSSVEINLESS 2"/>
    <property type="match status" value="1"/>
</dbReference>
<dbReference type="EMBL" id="JASPKZ010001586">
    <property type="protein sequence ID" value="KAJ9597780.1"/>
    <property type="molecule type" value="Genomic_DNA"/>
</dbReference>
<dbReference type="Gene3D" id="6.20.200.20">
    <property type="match status" value="2"/>
</dbReference>
<comment type="caution">
    <text evidence="6">The sequence shown here is derived from an EMBL/GenBank/DDBJ whole genome shotgun (WGS) entry which is preliminary data.</text>
</comment>